<protein>
    <submittedName>
        <fullName evidence="1">Uncharacterized protein</fullName>
    </submittedName>
</protein>
<dbReference type="KEGG" id="ghl:GM160_05630"/>
<accession>A0A6I6CWC3</accession>
<evidence type="ECO:0000313" key="2">
    <source>
        <dbReference type="Proteomes" id="UP000427716"/>
    </source>
</evidence>
<proteinExistence type="predicted"/>
<keyword evidence="2" id="KW-1185">Reference proteome</keyword>
<dbReference type="RefSeq" id="WP_156573824.1">
    <property type="nucleotide sequence ID" value="NZ_CP046415.1"/>
</dbReference>
<reference evidence="1 2" key="1">
    <citation type="submission" date="2019-11" db="EMBL/GenBank/DDBJ databases">
        <authorList>
            <person name="Zhang J."/>
            <person name="Sun C."/>
        </authorList>
    </citation>
    <scope>NUCLEOTIDE SEQUENCE [LARGE SCALE GENOMIC DNA]</scope>
    <source>
        <strain evidence="2">sp2</strain>
    </source>
</reference>
<dbReference type="AlphaFoldDB" id="A0A6I6CWC3"/>
<name>A0A6I6CWC3_9GAMM</name>
<dbReference type="Proteomes" id="UP000427716">
    <property type="component" value="Chromosome"/>
</dbReference>
<evidence type="ECO:0000313" key="1">
    <source>
        <dbReference type="EMBL" id="QGT78419.1"/>
    </source>
</evidence>
<gene>
    <name evidence="1" type="ORF">GM160_05630</name>
</gene>
<sequence>MANEEVEVTFYDVNACGFHRRGSDDAEFGGLDEALTNLREWSRGMRLGETVQTYAQSEDEHNVYLFDLKKQGGNWLLALWNRVPSTDGKIPSVDERGAVGSARVHDNRVTDGTIPGFGTYYWFVPSRNLMATIRIQHPLTKSVAAKEYLKGFLEKHSQWAFTPEEGGTTEFRESEESAPRPVRPKVKFNIKRRGSDRQFLLDNAHNVRKIERKTRLNINLTVERNLIGRFLQAIGQRNRGDGQAYRKFHFALETTVTRDEMNALINDWERDEMGSGYADVGFVMKGENKLHWLGDGLVREKPTLDFDLGQGAVPQADALLRELNDNSHTLLP</sequence>
<dbReference type="EMBL" id="CP046415">
    <property type="protein sequence ID" value="QGT78419.1"/>
    <property type="molecule type" value="Genomic_DNA"/>
</dbReference>
<organism evidence="1 2">
    <name type="scientific">Guyparkeria halophila</name>
    <dbReference type="NCBI Taxonomy" id="47960"/>
    <lineage>
        <taxon>Bacteria</taxon>
        <taxon>Pseudomonadati</taxon>
        <taxon>Pseudomonadota</taxon>
        <taxon>Gammaproteobacteria</taxon>
        <taxon>Chromatiales</taxon>
        <taxon>Thioalkalibacteraceae</taxon>
        <taxon>Guyparkeria</taxon>
    </lineage>
</organism>